<proteinExistence type="predicted"/>
<feature type="domain" description="SPFH" evidence="1">
    <location>
        <begin position="31"/>
        <end position="239"/>
    </location>
</feature>
<evidence type="ECO:0000259" key="1">
    <source>
        <dbReference type="Pfam" id="PF13421"/>
    </source>
</evidence>
<keyword evidence="4" id="KW-1185">Reference proteome</keyword>
<evidence type="ECO:0000259" key="2">
    <source>
        <dbReference type="Pfam" id="PF14237"/>
    </source>
</evidence>
<reference evidence="3" key="1">
    <citation type="submission" date="2019-10" db="EMBL/GenBank/DDBJ databases">
        <title>Muricauda hadale sp. nov., a piezophilic bacterium isolated from hadopelagic water of the Mariana Trench.</title>
        <authorList>
            <person name="Wei Y."/>
        </authorList>
    </citation>
    <scope>NUCLEOTIDE SEQUENCE [LARGE SCALE GENOMIC DNA]</scope>
    <source>
        <strain evidence="3">MT-229</strain>
    </source>
</reference>
<dbReference type="RefSeq" id="WP_151890223.1">
    <property type="nucleotide sequence ID" value="NZ_VNIK02000005.1"/>
</dbReference>
<gene>
    <name evidence="3" type="ORF">FOT42_008910</name>
</gene>
<dbReference type="PANTHER" id="PTHR37826">
    <property type="entry name" value="FLOTILLIN BAND_7_5 DOMAIN PROTEIN"/>
    <property type="match status" value="1"/>
</dbReference>
<evidence type="ECO:0000313" key="3">
    <source>
        <dbReference type="EMBL" id="KAB5488725.1"/>
    </source>
</evidence>
<sequence length="379" mass="41897">MDIFGKIKEKLSNEFIDIVEWLDYTDDTIAHRFERYQNEIKNGAKLIVREGQTAVFINEGQLADVFGPGTYDLTTQNLPILSTLKGWKYGFNSPFKAEVYFVNTHLFTDEKWGTKSPITLSDDRFGLVEIRAFGTYAFKISDAGKFIKDIVGTDSNFTNFEINEHLKSLIATRFTNTVGQANLPIELYAANTTELSDTCREVMSPEFESVGISLVKFYIENVSMPEDLKKEIFEYSRIDKLDLDKLTKFKTAKAIEAAAQNEGGTAGAGMGMGMGFVLAQQMGGMMGGNTQAAPQQAAQPSAGAVPPPMPAQTLYYYAVNGAQQGPATFEQLQSLFANRTINRDSLVWKQGMSAWTALKEVEELKSFLGGNTPPPLPGQ</sequence>
<organism evidence="3 4">
    <name type="scientific">Flagellimonas hadalis</name>
    <dbReference type="NCBI Taxonomy" id="2597517"/>
    <lineage>
        <taxon>Bacteria</taxon>
        <taxon>Pseudomonadati</taxon>
        <taxon>Bacteroidota</taxon>
        <taxon>Flavobacteriia</taxon>
        <taxon>Flavobacteriales</taxon>
        <taxon>Flavobacteriaceae</taxon>
        <taxon>Flagellimonas</taxon>
    </lineage>
</organism>
<dbReference type="CDD" id="cd03408">
    <property type="entry name" value="SPFH_like_u1"/>
    <property type="match status" value="1"/>
</dbReference>
<dbReference type="Proteomes" id="UP000319204">
    <property type="component" value="Unassembled WGS sequence"/>
</dbReference>
<dbReference type="AlphaFoldDB" id="A0A5N5IWM6"/>
<accession>A0A5N5IWM6</accession>
<comment type="caution">
    <text evidence="3">The sequence shown here is derived from an EMBL/GenBank/DDBJ whole genome shotgun (WGS) entry which is preliminary data.</text>
</comment>
<evidence type="ECO:0000313" key="4">
    <source>
        <dbReference type="Proteomes" id="UP000319204"/>
    </source>
</evidence>
<dbReference type="InterPro" id="IPR036013">
    <property type="entry name" value="Band_7/SPFH_dom_sf"/>
</dbReference>
<dbReference type="Pfam" id="PF14237">
    <property type="entry name" value="GYF_2"/>
    <property type="match status" value="1"/>
</dbReference>
<dbReference type="EMBL" id="VNIK02000005">
    <property type="protein sequence ID" value="KAB5488725.1"/>
    <property type="molecule type" value="Genomic_DNA"/>
</dbReference>
<dbReference type="SUPFAM" id="SSF117892">
    <property type="entry name" value="Band 7/SPFH domain"/>
    <property type="match status" value="1"/>
</dbReference>
<dbReference type="InterPro" id="IPR025640">
    <property type="entry name" value="GYF_2"/>
</dbReference>
<feature type="domain" description="GYF" evidence="2">
    <location>
        <begin position="315"/>
        <end position="364"/>
    </location>
</feature>
<dbReference type="PANTHER" id="PTHR37826:SF2">
    <property type="entry name" value="ZINC-RIBBON DOMAIN-CONTAINING PROTEIN"/>
    <property type="match status" value="1"/>
</dbReference>
<dbReference type="OrthoDB" id="9764015at2"/>
<dbReference type="Gene3D" id="3.30.479.30">
    <property type="entry name" value="Band 7 domain"/>
    <property type="match status" value="1"/>
</dbReference>
<dbReference type="InterPro" id="IPR033880">
    <property type="entry name" value="SPFH_YdjI"/>
</dbReference>
<name>A0A5N5IWM6_9FLAO</name>
<protein>
    <submittedName>
        <fullName evidence="3">SPFH domain-containing protein</fullName>
    </submittedName>
</protein>
<dbReference type="Pfam" id="PF13421">
    <property type="entry name" value="Band_7_1"/>
    <property type="match status" value="1"/>
</dbReference>